<dbReference type="AlphaFoldDB" id="A0A0G4FTQ9"/>
<feature type="compositionally biased region" description="Basic and acidic residues" evidence="1">
    <location>
        <begin position="445"/>
        <end position="454"/>
    </location>
</feature>
<accession>A0A0G4FTQ9</accession>
<proteinExistence type="predicted"/>
<sequence length="467" mass="52145">MPLSAWAFLIQPTSRRHHARTSASATLGETWEKNRLSLGIRPRSLSRDTSNCVRGPNWRARRFFRAREMKEERDARVQAIKDMPQLIKKTKQEVEFLRIAERDPDFLASEVEKAYREDESLRDDSVLVVGAESLVGTGVVALLRGRGYNVRSFVEDIDYAEREFGYDGKYIDVMWGNVTSESDIEEAASKVQAVVFLPNAPCPLGPFDVAEAKVQYFDAVDNLLKAVKRSGGVGRFPTVRKIVMLSSLDLSPVSKNQLSRVGFGPAAGVTRRLIGDPCEWIAKAEQLVRQTGIPYAIIRHGEVRGVDPVSLSLDEEEEDVVFGTPVQTGRPPRWVSSNSSKRKRTREEEEDDVSFPTEIFVGQGGALSVFDSVKCVDAAEAVVQCIRSPVDKVTFEICNGPRVRNPVFRKGAENEDVSLFEKEADEIWTPLLKKLETDGSEGGETEEKGNRDPWKVSSASLEGSLWY</sequence>
<organism evidence="3">
    <name type="scientific">Chromera velia CCMP2878</name>
    <dbReference type="NCBI Taxonomy" id="1169474"/>
    <lineage>
        <taxon>Eukaryota</taxon>
        <taxon>Sar</taxon>
        <taxon>Alveolata</taxon>
        <taxon>Colpodellida</taxon>
        <taxon>Chromeraceae</taxon>
        <taxon>Chromera</taxon>
    </lineage>
</organism>
<reference evidence="3" key="1">
    <citation type="submission" date="2014-11" db="EMBL/GenBank/DDBJ databases">
        <authorList>
            <person name="Otto D Thomas"/>
            <person name="Naeem Raeece"/>
        </authorList>
    </citation>
    <scope>NUCLEOTIDE SEQUENCE</scope>
</reference>
<dbReference type="SUPFAM" id="SSF51735">
    <property type="entry name" value="NAD(P)-binding Rossmann-fold domains"/>
    <property type="match status" value="1"/>
</dbReference>
<feature type="region of interest" description="Disordered" evidence="1">
    <location>
        <begin position="435"/>
        <end position="467"/>
    </location>
</feature>
<evidence type="ECO:0000259" key="2">
    <source>
        <dbReference type="Pfam" id="PF13460"/>
    </source>
</evidence>
<protein>
    <recommendedName>
        <fullName evidence="2">NAD(P)-binding domain-containing protein</fullName>
    </recommendedName>
</protein>
<dbReference type="VEuPathDB" id="CryptoDB:Cvel_3740"/>
<dbReference type="Pfam" id="PF13460">
    <property type="entry name" value="NAD_binding_10"/>
    <property type="match status" value="1"/>
</dbReference>
<dbReference type="PANTHER" id="PTHR15020:SF50">
    <property type="entry name" value="UPF0659 PROTEIN YMR090W"/>
    <property type="match status" value="1"/>
</dbReference>
<feature type="region of interest" description="Disordered" evidence="1">
    <location>
        <begin position="324"/>
        <end position="351"/>
    </location>
</feature>
<evidence type="ECO:0000313" key="3">
    <source>
        <dbReference type="EMBL" id="CEM18279.1"/>
    </source>
</evidence>
<name>A0A0G4FTQ9_9ALVE</name>
<evidence type="ECO:0000256" key="1">
    <source>
        <dbReference type="SAM" id="MobiDB-lite"/>
    </source>
</evidence>
<dbReference type="InterPro" id="IPR016040">
    <property type="entry name" value="NAD(P)-bd_dom"/>
</dbReference>
<dbReference type="PANTHER" id="PTHR15020">
    <property type="entry name" value="FLAVIN REDUCTASE-RELATED"/>
    <property type="match status" value="1"/>
</dbReference>
<dbReference type="Gene3D" id="3.40.50.720">
    <property type="entry name" value="NAD(P)-binding Rossmann-like Domain"/>
    <property type="match status" value="1"/>
</dbReference>
<gene>
    <name evidence="3" type="ORF">Cvel_3740</name>
</gene>
<dbReference type="EMBL" id="CDMZ01000628">
    <property type="protein sequence ID" value="CEM18279.1"/>
    <property type="molecule type" value="Genomic_DNA"/>
</dbReference>
<dbReference type="InterPro" id="IPR036291">
    <property type="entry name" value="NAD(P)-bd_dom_sf"/>
</dbReference>
<feature type="domain" description="NAD(P)-binding" evidence="2">
    <location>
        <begin position="130"/>
        <end position="306"/>
    </location>
</feature>